<dbReference type="STRING" id="1121950.SAMN02745243_01543"/>
<sequence>MKQNTKKWIVLAMAGVMALMTLSGCSKAEKEKKETAMGRYTEEEIKLAKGAGYLMDLQQMADGTLRIISMDTSSGEYQVYSSDDGEDWKQGEFPVNVNSEELRPNGGELYLNMAPDGEIMARETCYDDTTMAASNYYHLIGTDGTVTDLTVSVPGSEKDGNEVNGVMFSDSGKLYVTDYHNVLYEVDKTTGTIVKTFDGGGGGIRVSTVTGSQCVLVTDSQVLCYDLESGEPEKPDKVLTDQVLKSMGDKNNSYGGFPAVLFEKGRDGGLFYGCADGVYYHADGGSVCEQIINGQLTSLANPTLGISKMFQLEDGSFLIAGLENGETSKLFRYTYDEKTPAVPDKELTVYSLEDHSYLRQAISLFQKAHPDTFVNLEVGVTGEDGVTREDALRTLNTNILAGKGPDVMIMDGMPIDNYIQKDMLMDITDIVQKIKKSDGMFEYVTDAYKTDGKLYAVPAKFYVPMIEGDGDTVMKSAGSLTDLADRVETLQASNPGGNILQSMSAEELLKELFYADSANWGQKDGSISEDAVRDFLTQADRIYNTRTQEETGGSAYVSNFTTDSARDTLTQYIMGLVTGEGKIGFGTLGAMVNFATVTSAQEQMEQAELEYALLDSGNKKSFVPSVIVGISSGTKQEDLAGSFVETVLGSDTGTQGDYVFSANKKAFDTVKKMQWNANGADEIGGIAITSEEGVLIEFAIKKPSQKDMDRLTSLLESLDSPCINDAAIQDPVMEQGASYLRGEQSLEDAVSNIMQKINLYLDE</sequence>
<dbReference type="Gene3D" id="3.40.190.10">
    <property type="entry name" value="Periplasmic binding protein-like II"/>
    <property type="match status" value="1"/>
</dbReference>
<proteinExistence type="predicted"/>
<gene>
    <name evidence="2" type="ORF">SAMN02745243_01543</name>
</gene>
<feature type="chain" id="PRO_5013382445" evidence="1">
    <location>
        <begin position="29"/>
        <end position="763"/>
    </location>
</feature>
<dbReference type="PROSITE" id="PS51257">
    <property type="entry name" value="PROKAR_LIPOPROTEIN"/>
    <property type="match status" value="1"/>
</dbReference>
<dbReference type="SUPFAM" id="SSF53850">
    <property type="entry name" value="Periplasmic binding protein-like II"/>
    <property type="match status" value="1"/>
</dbReference>
<evidence type="ECO:0000313" key="3">
    <source>
        <dbReference type="Proteomes" id="UP000184301"/>
    </source>
</evidence>
<dbReference type="Proteomes" id="UP000184301">
    <property type="component" value="Unassembled WGS sequence"/>
</dbReference>
<reference evidence="2 3" key="1">
    <citation type="submission" date="2016-11" db="EMBL/GenBank/DDBJ databases">
        <authorList>
            <person name="Jaros S."/>
            <person name="Januszkiewicz K."/>
            <person name="Wedrychowicz H."/>
        </authorList>
    </citation>
    <scope>NUCLEOTIDE SEQUENCE [LARGE SCALE GENOMIC DNA]</scope>
    <source>
        <strain evidence="2 3">DSM 15480</strain>
    </source>
</reference>
<dbReference type="Gene3D" id="2.130.10.10">
    <property type="entry name" value="YVTN repeat-like/Quinoprotein amine dehydrogenase"/>
    <property type="match status" value="1"/>
</dbReference>
<protein>
    <submittedName>
        <fullName evidence="2">ABC-type glycerol-3-phosphate transport system, substrate-binding protein</fullName>
    </submittedName>
</protein>
<dbReference type="AlphaFoldDB" id="A0A1M6MN83"/>
<dbReference type="InterPro" id="IPR015943">
    <property type="entry name" value="WD40/YVTN_repeat-like_dom_sf"/>
</dbReference>
<dbReference type="InterPro" id="IPR006059">
    <property type="entry name" value="SBP"/>
</dbReference>
<evidence type="ECO:0000313" key="2">
    <source>
        <dbReference type="EMBL" id="SHJ84899.1"/>
    </source>
</evidence>
<keyword evidence="3" id="KW-1185">Reference proteome</keyword>
<dbReference type="RefSeq" id="WP_073107925.1">
    <property type="nucleotide sequence ID" value="NZ_FQZY01000019.1"/>
</dbReference>
<name>A0A1M6MN83_9FIRM</name>
<dbReference type="EMBL" id="FQZY01000019">
    <property type="protein sequence ID" value="SHJ84899.1"/>
    <property type="molecule type" value="Genomic_DNA"/>
</dbReference>
<dbReference type="SUPFAM" id="SSF63829">
    <property type="entry name" value="Calcium-dependent phosphotriesterase"/>
    <property type="match status" value="1"/>
</dbReference>
<feature type="signal peptide" evidence="1">
    <location>
        <begin position="1"/>
        <end position="28"/>
    </location>
</feature>
<accession>A0A1M6MN83</accession>
<keyword evidence="1" id="KW-0732">Signal</keyword>
<dbReference type="Pfam" id="PF01547">
    <property type="entry name" value="SBP_bac_1"/>
    <property type="match status" value="1"/>
</dbReference>
<evidence type="ECO:0000256" key="1">
    <source>
        <dbReference type="SAM" id="SignalP"/>
    </source>
</evidence>
<dbReference type="OrthoDB" id="2081033at2"/>
<organism evidence="2 3">
    <name type="scientific">Hespellia stercorisuis DSM 15480</name>
    <dbReference type="NCBI Taxonomy" id="1121950"/>
    <lineage>
        <taxon>Bacteria</taxon>
        <taxon>Bacillati</taxon>
        <taxon>Bacillota</taxon>
        <taxon>Clostridia</taxon>
        <taxon>Lachnospirales</taxon>
        <taxon>Lachnospiraceae</taxon>
        <taxon>Hespellia</taxon>
    </lineage>
</organism>